<dbReference type="EMBL" id="JYBP01000003">
    <property type="protein sequence ID" value="KJE26632.1"/>
    <property type="molecule type" value="Genomic_DNA"/>
</dbReference>
<sequence>MKEFKYGNTTVIIHSPLVLMSADERKEWFQKEWEKGNPVLKQIAKAVMDCYVPKESGS</sequence>
<name>A0A0D8BTA7_GEOKU</name>
<dbReference type="PATRIC" id="fig|1462.6.peg.2964"/>
<gene>
    <name evidence="1" type="ORF">LG52_2653</name>
</gene>
<evidence type="ECO:0000313" key="2">
    <source>
        <dbReference type="Proteomes" id="UP000032522"/>
    </source>
</evidence>
<dbReference type="Proteomes" id="UP000032522">
    <property type="component" value="Unassembled WGS sequence"/>
</dbReference>
<accession>A0A0D8BTA7</accession>
<protein>
    <submittedName>
        <fullName evidence="1">Uncharacterized protein</fullName>
    </submittedName>
</protein>
<organism evidence="1 2">
    <name type="scientific">Geobacillus kaustophilus</name>
    <dbReference type="NCBI Taxonomy" id="1462"/>
    <lineage>
        <taxon>Bacteria</taxon>
        <taxon>Bacillati</taxon>
        <taxon>Bacillota</taxon>
        <taxon>Bacilli</taxon>
        <taxon>Bacillales</taxon>
        <taxon>Anoxybacillaceae</taxon>
        <taxon>Geobacillus</taxon>
        <taxon>Geobacillus thermoleovorans group</taxon>
    </lineage>
</organism>
<reference evidence="1 2" key="1">
    <citation type="submission" date="2015-01" db="EMBL/GenBank/DDBJ databases">
        <authorList>
            <person name="Filippidou S."/>
            <person name="Jeanneret N."/>
            <person name="Russel-Delif L."/>
            <person name="Junier T."/>
            <person name="Wunderlin T."/>
            <person name="Molina V."/>
            <person name="Johnson S.L."/>
            <person name="Davenport K.W."/>
            <person name="Chain P.S."/>
            <person name="Dorador C."/>
            <person name="Junier P."/>
        </authorList>
    </citation>
    <scope>NUCLEOTIDE SEQUENCE [LARGE SCALE GENOMIC DNA]</scope>
    <source>
        <strain evidence="1 2">Et7/4</strain>
    </source>
</reference>
<proteinExistence type="predicted"/>
<evidence type="ECO:0000313" key="1">
    <source>
        <dbReference type="EMBL" id="KJE26632.1"/>
    </source>
</evidence>
<dbReference type="AlphaFoldDB" id="A0A0D8BTA7"/>
<dbReference type="RefSeq" id="WP_197074550.1">
    <property type="nucleotide sequence ID" value="NZ_JYBP01000003.1"/>
</dbReference>
<comment type="caution">
    <text evidence="1">The sequence shown here is derived from an EMBL/GenBank/DDBJ whole genome shotgun (WGS) entry which is preliminary data.</text>
</comment>